<dbReference type="CDD" id="cd16917">
    <property type="entry name" value="HATPase_UhpB-NarQ-NarX-like"/>
    <property type="match status" value="1"/>
</dbReference>
<dbReference type="Pfam" id="PF07730">
    <property type="entry name" value="HisKA_3"/>
    <property type="match status" value="1"/>
</dbReference>
<dbReference type="GO" id="GO:0000155">
    <property type="term" value="F:phosphorelay sensor kinase activity"/>
    <property type="evidence" value="ECO:0007669"/>
    <property type="project" value="InterPro"/>
</dbReference>
<keyword evidence="3" id="KW-0902">Two-component regulatory system</keyword>
<organism evidence="4 5">
    <name type="scientific">Nonomuraea phyllanthi</name>
    <dbReference type="NCBI Taxonomy" id="2219224"/>
    <lineage>
        <taxon>Bacteria</taxon>
        <taxon>Bacillati</taxon>
        <taxon>Actinomycetota</taxon>
        <taxon>Actinomycetes</taxon>
        <taxon>Streptosporangiales</taxon>
        <taxon>Streptosporangiaceae</taxon>
        <taxon>Nonomuraea</taxon>
    </lineage>
</organism>
<accession>A0A5C4W8Z6</accession>
<dbReference type="EMBL" id="VDLX02000010">
    <property type="protein sequence ID" value="KAB8192187.1"/>
    <property type="molecule type" value="Genomic_DNA"/>
</dbReference>
<dbReference type="PANTHER" id="PTHR24421">
    <property type="entry name" value="NITRATE/NITRITE SENSOR PROTEIN NARX-RELATED"/>
    <property type="match status" value="1"/>
</dbReference>
<evidence type="ECO:0000313" key="5">
    <source>
        <dbReference type="Proteomes" id="UP000312512"/>
    </source>
</evidence>
<dbReference type="RefSeq" id="WP_139633258.1">
    <property type="nucleotide sequence ID" value="NZ_CP045572.1"/>
</dbReference>
<dbReference type="AlphaFoldDB" id="A0A5C4W8Z6"/>
<evidence type="ECO:0000256" key="1">
    <source>
        <dbReference type="ARBA" id="ARBA00022679"/>
    </source>
</evidence>
<dbReference type="OrthoDB" id="5241784at2"/>
<evidence type="ECO:0000256" key="3">
    <source>
        <dbReference type="ARBA" id="ARBA00023012"/>
    </source>
</evidence>
<gene>
    <name evidence="4" type="ORF">FH608_026175</name>
</gene>
<protein>
    <submittedName>
        <fullName evidence="4">Sensor histidine kinase</fullName>
    </submittedName>
</protein>
<comment type="caution">
    <text evidence="4">The sequence shown here is derived from an EMBL/GenBank/DDBJ whole genome shotgun (WGS) entry which is preliminary data.</text>
</comment>
<dbReference type="Gene3D" id="3.30.565.10">
    <property type="entry name" value="Histidine kinase-like ATPase, C-terminal domain"/>
    <property type="match status" value="1"/>
</dbReference>
<dbReference type="InterPro" id="IPR036890">
    <property type="entry name" value="HATPase_C_sf"/>
</dbReference>
<proteinExistence type="predicted"/>
<name>A0A5C4W8Z6_9ACTN</name>
<keyword evidence="5" id="KW-1185">Reference proteome</keyword>
<dbReference type="PANTHER" id="PTHR24421:SF63">
    <property type="entry name" value="SENSOR HISTIDINE KINASE DESK"/>
    <property type="match status" value="1"/>
</dbReference>
<dbReference type="GO" id="GO:0016020">
    <property type="term" value="C:membrane"/>
    <property type="evidence" value="ECO:0007669"/>
    <property type="project" value="InterPro"/>
</dbReference>
<dbReference type="Gene3D" id="1.20.5.1930">
    <property type="match status" value="1"/>
</dbReference>
<evidence type="ECO:0000256" key="2">
    <source>
        <dbReference type="ARBA" id="ARBA00022777"/>
    </source>
</evidence>
<accession>A0A5P9Z0S6</accession>
<sequence length="363" mass="39128">MRRATKLDKVRWLILYSTDAILLITLFGYYDLYLRLQMGLPLPVIAVAAVLLLVLIVLGTRPFRIAMRGGSRPTAILAVTGAVNVLLALLGLMWAVPAWLGMLAPFVRRRTAVVVSVATVVAFNLYVWALQGTAVVAVLLVQSLLTAISVGGVLANLWLWRVAREAHEGQEARARLAVSEERLRFARDLNALLGQSLTDISARTEGASRTLAADPAAAAEEMFAVRDLARRSLREVRSVVQSYRAVDLDELLSSVRAVLEAADVRCSVRAETDSLSPETRTLLATVVREGATNVLKHSKAEHCTITIENGVLEMSNDGVSGPVSEHAPNGLAGLAQRVRTAGGTLEAAPTREGRYLLRAAVPA</sequence>
<evidence type="ECO:0000313" key="4">
    <source>
        <dbReference type="EMBL" id="KAB8192187.1"/>
    </source>
</evidence>
<keyword evidence="1" id="KW-0808">Transferase</keyword>
<reference evidence="4 5" key="1">
    <citation type="submission" date="2019-10" db="EMBL/GenBank/DDBJ databases">
        <title>Nonomuraea sp. nov., isolated from Phyllanthus amarus.</title>
        <authorList>
            <person name="Klykleung N."/>
            <person name="Tanasupawat S."/>
        </authorList>
    </citation>
    <scope>NUCLEOTIDE SEQUENCE [LARGE SCALE GENOMIC DNA]</scope>
    <source>
        <strain evidence="4 5">PA1-10</strain>
    </source>
</reference>
<dbReference type="Proteomes" id="UP000312512">
    <property type="component" value="Unassembled WGS sequence"/>
</dbReference>
<keyword evidence="2 4" id="KW-0418">Kinase</keyword>
<dbReference type="InterPro" id="IPR011712">
    <property type="entry name" value="Sig_transdc_His_kin_sub3_dim/P"/>
</dbReference>
<dbReference type="GO" id="GO:0046983">
    <property type="term" value="F:protein dimerization activity"/>
    <property type="evidence" value="ECO:0007669"/>
    <property type="project" value="InterPro"/>
</dbReference>
<dbReference type="InterPro" id="IPR050482">
    <property type="entry name" value="Sensor_HK_TwoCompSys"/>
</dbReference>